<keyword evidence="1" id="KW-0862">Zinc</keyword>
<evidence type="ECO:0000313" key="5">
    <source>
        <dbReference type="Proteomes" id="UP001211065"/>
    </source>
</evidence>
<dbReference type="InterPro" id="IPR013087">
    <property type="entry name" value="Znf_C2H2_type"/>
</dbReference>
<evidence type="ECO:0000259" key="3">
    <source>
        <dbReference type="PROSITE" id="PS50157"/>
    </source>
</evidence>
<comment type="caution">
    <text evidence="4">The sequence shown here is derived from an EMBL/GenBank/DDBJ whole genome shotgun (WGS) entry which is preliminary data.</text>
</comment>
<feature type="compositionally biased region" description="Polar residues" evidence="2">
    <location>
        <begin position="114"/>
        <end position="143"/>
    </location>
</feature>
<proteinExistence type="predicted"/>
<organism evidence="4 5">
    <name type="scientific">Clydaea vesicula</name>
    <dbReference type="NCBI Taxonomy" id="447962"/>
    <lineage>
        <taxon>Eukaryota</taxon>
        <taxon>Fungi</taxon>
        <taxon>Fungi incertae sedis</taxon>
        <taxon>Chytridiomycota</taxon>
        <taxon>Chytridiomycota incertae sedis</taxon>
        <taxon>Chytridiomycetes</taxon>
        <taxon>Lobulomycetales</taxon>
        <taxon>Lobulomycetaceae</taxon>
        <taxon>Clydaea</taxon>
    </lineage>
</organism>
<dbReference type="PROSITE" id="PS50157">
    <property type="entry name" value="ZINC_FINGER_C2H2_2"/>
    <property type="match status" value="1"/>
</dbReference>
<dbReference type="Proteomes" id="UP001211065">
    <property type="component" value="Unassembled WGS sequence"/>
</dbReference>
<protein>
    <recommendedName>
        <fullName evidence="3">C2H2-type domain-containing protein</fullName>
    </recommendedName>
</protein>
<dbReference type="InterPro" id="IPR036236">
    <property type="entry name" value="Znf_C2H2_sf"/>
</dbReference>
<dbReference type="AlphaFoldDB" id="A0AAD5XXY4"/>
<evidence type="ECO:0000313" key="4">
    <source>
        <dbReference type="EMBL" id="KAJ3214374.1"/>
    </source>
</evidence>
<gene>
    <name evidence="4" type="ORF">HK099_006903</name>
</gene>
<dbReference type="SMART" id="SM00355">
    <property type="entry name" value="ZnF_C2H2"/>
    <property type="match status" value="2"/>
</dbReference>
<sequence length="154" mass="17791">MLCRCLWLGCKESYRTEDETYEHCYTNHITKGKQVCQWVSSEKYGPCMSKMQHRGALKDHLISHFSFDFRPVECPVCPKKLRNRQELNRHIKTHEINNNITSNNIKDISDDTTNHNIPVSNSSTPQSTSNDNSSKTYSTPSPSENIMKIQNIIN</sequence>
<dbReference type="GO" id="GO:0008270">
    <property type="term" value="F:zinc ion binding"/>
    <property type="evidence" value="ECO:0007669"/>
    <property type="project" value="UniProtKB-KW"/>
</dbReference>
<keyword evidence="5" id="KW-1185">Reference proteome</keyword>
<feature type="domain" description="C2H2-type" evidence="3">
    <location>
        <begin position="72"/>
        <end position="94"/>
    </location>
</feature>
<keyword evidence="1" id="KW-0479">Metal-binding</keyword>
<accession>A0AAD5XXY4</accession>
<evidence type="ECO:0000256" key="1">
    <source>
        <dbReference type="PROSITE-ProRule" id="PRU00042"/>
    </source>
</evidence>
<name>A0AAD5XXY4_9FUNG</name>
<keyword evidence="1" id="KW-0863">Zinc-finger</keyword>
<dbReference type="SUPFAM" id="SSF57667">
    <property type="entry name" value="beta-beta-alpha zinc fingers"/>
    <property type="match status" value="1"/>
</dbReference>
<reference evidence="4" key="1">
    <citation type="submission" date="2020-05" db="EMBL/GenBank/DDBJ databases">
        <title>Phylogenomic resolution of chytrid fungi.</title>
        <authorList>
            <person name="Stajich J.E."/>
            <person name="Amses K."/>
            <person name="Simmons R."/>
            <person name="Seto K."/>
            <person name="Myers J."/>
            <person name="Bonds A."/>
            <person name="Quandt C.A."/>
            <person name="Barry K."/>
            <person name="Liu P."/>
            <person name="Grigoriev I."/>
            <person name="Longcore J.E."/>
            <person name="James T.Y."/>
        </authorList>
    </citation>
    <scope>NUCLEOTIDE SEQUENCE</scope>
    <source>
        <strain evidence="4">JEL0476</strain>
    </source>
</reference>
<dbReference type="Gene3D" id="3.30.160.60">
    <property type="entry name" value="Classic Zinc Finger"/>
    <property type="match status" value="1"/>
</dbReference>
<evidence type="ECO:0000256" key="2">
    <source>
        <dbReference type="SAM" id="MobiDB-lite"/>
    </source>
</evidence>
<dbReference type="EMBL" id="JADGJW010000627">
    <property type="protein sequence ID" value="KAJ3214374.1"/>
    <property type="molecule type" value="Genomic_DNA"/>
</dbReference>
<dbReference type="PROSITE" id="PS00028">
    <property type="entry name" value="ZINC_FINGER_C2H2_1"/>
    <property type="match status" value="1"/>
</dbReference>
<feature type="region of interest" description="Disordered" evidence="2">
    <location>
        <begin position="102"/>
        <end position="143"/>
    </location>
</feature>